<dbReference type="PROSITE" id="PS50113">
    <property type="entry name" value="PAC"/>
    <property type="match status" value="1"/>
</dbReference>
<dbReference type="PROSITE" id="PS50887">
    <property type="entry name" value="GGDEF"/>
    <property type="match status" value="1"/>
</dbReference>
<keyword evidence="6" id="KW-1185">Reference proteome</keyword>
<evidence type="ECO:0000259" key="3">
    <source>
        <dbReference type="PROSITE" id="PS50883"/>
    </source>
</evidence>
<dbReference type="InterPro" id="IPR035919">
    <property type="entry name" value="EAL_sf"/>
</dbReference>
<reference evidence="6" key="1">
    <citation type="journal article" date="2019" name="Int. J. Syst. Evol. Microbiol.">
        <title>The Global Catalogue of Microorganisms (GCM) 10K type strain sequencing project: providing services to taxonomists for standard genome sequencing and annotation.</title>
        <authorList>
            <consortium name="The Broad Institute Genomics Platform"/>
            <consortium name="The Broad Institute Genome Sequencing Center for Infectious Disease"/>
            <person name="Wu L."/>
            <person name="Ma J."/>
        </authorList>
    </citation>
    <scope>NUCLEOTIDE SEQUENCE [LARGE SCALE GENOMIC DNA]</scope>
    <source>
        <strain evidence="6">JCM 32226</strain>
    </source>
</reference>
<evidence type="ECO:0000259" key="2">
    <source>
        <dbReference type="PROSITE" id="PS50113"/>
    </source>
</evidence>
<dbReference type="InterPro" id="IPR029787">
    <property type="entry name" value="Nucleotide_cyclase"/>
</dbReference>
<keyword evidence="1" id="KW-0812">Transmembrane</keyword>
<accession>A0ABP8Q2Q0</accession>
<feature type="domain" description="GGDEF" evidence="4">
    <location>
        <begin position="252"/>
        <end position="382"/>
    </location>
</feature>
<organism evidence="5 6">
    <name type="scientific">Pseudaeromonas paramecii</name>
    <dbReference type="NCBI Taxonomy" id="2138166"/>
    <lineage>
        <taxon>Bacteria</taxon>
        <taxon>Pseudomonadati</taxon>
        <taxon>Pseudomonadota</taxon>
        <taxon>Gammaproteobacteria</taxon>
        <taxon>Aeromonadales</taxon>
        <taxon>Aeromonadaceae</taxon>
        <taxon>Pseudaeromonas</taxon>
    </lineage>
</organism>
<dbReference type="PROSITE" id="PS50883">
    <property type="entry name" value="EAL"/>
    <property type="match status" value="1"/>
</dbReference>
<dbReference type="InterPro" id="IPR000160">
    <property type="entry name" value="GGDEF_dom"/>
</dbReference>
<evidence type="ECO:0000313" key="5">
    <source>
        <dbReference type="EMBL" id="GAA4496346.1"/>
    </source>
</evidence>
<dbReference type="EMBL" id="BAABFC010000009">
    <property type="protein sequence ID" value="GAA4496346.1"/>
    <property type="molecule type" value="Genomic_DNA"/>
</dbReference>
<dbReference type="SMART" id="SM00267">
    <property type="entry name" value="GGDEF"/>
    <property type="match status" value="1"/>
</dbReference>
<feature type="domain" description="EAL" evidence="3">
    <location>
        <begin position="391"/>
        <end position="644"/>
    </location>
</feature>
<name>A0ABP8Q2Q0_9GAMM</name>
<dbReference type="InterPro" id="IPR035965">
    <property type="entry name" value="PAS-like_dom_sf"/>
</dbReference>
<evidence type="ECO:0000259" key="4">
    <source>
        <dbReference type="PROSITE" id="PS50887"/>
    </source>
</evidence>
<dbReference type="Gene3D" id="3.30.450.20">
    <property type="entry name" value="PAS domain"/>
    <property type="match status" value="1"/>
</dbReference>
<dbReference type="SUPFAM" id="SSF141868">
    <property type="entry name" value="EAL domain-like"/>
    <property type="match status" value="1"/>
</dbReference>
<dbReference type="Pfam" id="PF00990">
    <property type="entry name" value="GGDEF"/>
    <property type="match status" value="1"/>
</dbReference>
<dbReference type="InterPro" id="IPR052155">
    <property type="entry name" value="Biofilm_reg_signaling"/>
</dbReference>
<dbReference type="Gene3D" id="3.30.70.270">
    <property type="match status" value="1"/>
</dbReference>
<dbReference type="SMART" id="SM00052">
    <property type="entry name" value="EAL"/>
    <property type="match status" value="1"/>
</dbReference>
<proteinExistence type="predicted"/>
<dbReference type="InterPro" id="IPR013656">
    <property type="entry name" value="PAS_4"/>
</dbReference>
<dbReference type="CDD" id="cd01949">
    <property type="entry name" value="GGDEF"/>
    <property type="match status" value="1"/>
</dbReference>
<dbReference type="NCBIfam" id="TIGR00254">
    <property type="entry name" value="GGDEF"/>
    <property type="match status" value="1"/>
</dbReference>
<keyword evidence="1" id="KW-1133">Transmembrane helix</keyword>
<dbReference type="Pfam" id="PF08448">
    <property type="entry name" value="PAS_4"/>
    <property type="match status" value="1"/>
</dbReference>
<protein>
    <recommendedName>
        <fullName evidence="7">EAL domain-containing protein</fullName>
    </recommendedName>
</protein>
<gene>
    <name evidence="5" type="ORF">GCM10023095_11140</name>
</gene>
<keyword evidence="1" id="KW-0472">Membrane</keyword>
<dbReference type="RefSeq" id="WP_345010887.1">
    <property type="nucleotide sequence ID" value="NZ_BAABFC010000009.1"/>
</dbReference>
<dbReference type="Pfam" id="PF00563">
    <property type="entry name" value="EAL"/>
    <property type="match status" value="1"/>
</dbReference>
<evidence type="ECO:0000256" key="1">
    <source>
        <dbReference type="SAM" id="Phobius"/>
    </source>
</evidence>
<dbReference type="InterPro" id="IPR000700">
    <property type="entry name" value="PAS-assoc_C"/>
</dbReference>
<dbReference type="CDD" id="cd01948">
    <property type="entry name" value="EAL"/>
    <property type="match status" value="1"/>
</dbReference>
<dbReference type="Gene3D" id="3.20.20.450">
    <property type="entry name" value="EAL domain"/>
    <property type="match status" value="1"/>
</dbReference>
<feature type="domain" description="PAC" evidence="2">
    <location>
        <begin position="166"/>
        <end position="222"/>
    </location>
</feature>
<dbReference type="PANTHER" id="PTHR44757:SF2">
    <property type="entry name" value="BIOFILM ARCHITECTURE MAINTENANCE PROTEIN MBAA"/>
    <property type="match status" value="1"/>
</dbReference>
<dbReference type="SUPFAM" id="SSF55073">
    <property type="entry name" value="Nucleotide cyclase"/>
    <property type="match status" value="1"/>
</dbReference>
<evidence type="ECO:0008006" key="7">
    <source>
        <dbReference type="Google" id="ProtNLM"/>
    </source>
</evidence>
<dbReference type="PANTHER" id="PTHR44757">
    <property type="entry name" value="DIGUANYLATE CYCLASE DGCP"/>
    <property type="match status" value="1"/>
</dbReference>
<evidence type="ECO:0000313" key="6">
    <source>
        <dbReference type="Proteomes" id="UP001501321"/>
    </source>
</evidence>
<feature type="transmembrane region" description="Helical" evidence="1">
    <location>
        <begin position="55"/>
        <end position="78"/>
    </location>
</feature>
<dbReference type="InterPro" id="IPR001633">
    <property type="entry name" value="EAL_dom"/>
</dbReference>
<dbReference type="Proteomes" id="UP001501321">
    <property type="component" value="Unassembled WGS sequence"/>
</dbReference>
<comment type="caution">
    <text evidence="5">The sequence shown here is derived from an EMBL/GenBank/DDBJ whole genome shotgun (WGS) entry which is preliminary data.</text>
</comment>
<sequence>MMQLQNPLWLSSVKDQLAWRHRWLPALSVALFYLVLAASWLRWGRAWLANFSLSQIWVEVAPILLIGLALLLLCLAYFSSQHKRLMTLLTSQGHFKEMAERIHEVFAVFDLRQRRFSYVAPGYAELWGRPVEELLSSPLSWLRWVAAGERRLLLDSLRHLSPEGEQRVEFALHGQGDDALRWVRVQLYPVCTAQGRERHLARIVVLAEDITRSKQQEQALLHQIRHDPLTGLPNRRYMHERLVDLLIESPELPFALLFVDLDRFKNINDTAGHVVGDDLLRQVAMRMRYTLPTSCFIARMGGDEFAVIVPTGQQADEVAHQLLESMRRPFMLSRELVHITLSIGLVHYPKDAMDADELLAHADMAMYAAKRQGRDTLQTYTPVLSEQTLAKVRMAKELRLAVQQAALTVFYQPVYSLHTGRLSGAEALLRWRNQAGEWISPADFIPLLEESGQIVPVTDWLLGRALSHLRTWRQSWPDFRLALNISAISMQDRHLVNSVERSLLRHRLEGQALELEVTETAFIRDPDKASLVCDELKRLAVDLAVDDFGTGYSSLIYLKRFAPDRVKIDRSFVAGMVNSPGDQALVRAIIELVHSLNMKVVAEGVETQEQLQLLQQMGCDYVQGYYCGRPQPEEAWVNVVPNLFTHRPLVDTWQGLGQLTTEASL</sequence>
<dbReference type="InterPro" id="IPR043128">
    <property type="entry name" value="Rev_trsase/Diguanyl_cyclase"/>
</dbReference>
<dbReference type="SUPFAM" id="SSF55785">
    <property type="entry name" value="PYP-like sensor domain (PAS domain)"/>
    <property type="match status" value="1"/>
</dbReference>
<feature type="transmembrane region" description="Helical" evidence="1">
    <location>
        <begin position="23"/>
        <end position="43"/>
    </location>
</feature>